<feature type="compositionally biased region" description="Low complexity" evidence="2">
    <location>
        <begin position="70"/>
        <end position="79"/>
    </location>
</feature>
<protein>
    <submittedName>
        <fullName evidence="3">Uncharacterized protein</fullName>
    </submittedName>
</protein>
<evidence type="ECO:0000313" key="4">
    <source>
        <dbReference type="Proteomes" id="UP000785679"/>
    </source>
</evidence>
<gene>
    <name evidence="3" type="ORF">FGO68_gene14203</name>
</gene>
<organism evidence="3 4">
    <name type="scientific">Halteria grandinella</name>
    <dbReference type="NCBI Taxonomy" id="5974"/>
    <lineage>
        <taxon>Eukaryota</taxon>
        <taxon>Sar</taxon>
        <taxon>Alveolata</taxon>
        <taxon>Ciliophora</taxon>
        <taxon>Intramacronucleata</taxon>
        <taxon>Spirotrichea</taxon>
        <taxon>Stichotrichia</taxon>
        <taxon>Sporadotrichida</taxon>
        <taxon>Halteriidae</taxon>
        <taxon>Halteria</taxon>
    </lineage>
</organism>
<reference evidence="3" key="1">
    <citation type="submission" date="2019-06" db="EMBL/GenBank/DDBJ databases">
        <authorList>
            <person name="Zheng W."/>
        </authorList>
    </citation>
    <scope>NUCLEOTIDE SEQUENCE</scope>
    <source>
        <strain evidence="3">QDHG01</strain>
    </source>
</reference>
<feature type="region of interest" description="Disordered" evidence="2">
    <location>
        <begin position="64"/>
        <end position="87"/>
    </location>
</feature>
<name>A0A8J8NDL6_HALGN</name>
<dbReference type="AlphaFoldDB" id="A0A8J8NDL6"/>
<dbReference type="Proteomes" id="UP000785679">
    <property type="component" value="Unassembled WGS sequence"/>
</dbReference>
<keyword evidence="4" id="KW-1185">Reference proteome</keyword>
<evidence type="ECO:0000256" key="2">
    <source>
        <dbReference type="SAM" id="MobiDB-lite"/>
    </source>
</evidence>
<accession>A0A8J8NDL6</accession>
<sequence length="251" mass="29812">MNSYIDQQAQNIEELKQGRAKIVMEKEQLEMQVKDQKTQILHLQQKINNLTLMKELLQKQLENERQPQMNQNSSSSQQQINERPQEQIKSQVQPDINLLDRFLEVALQQQIKSRIMNFNKSSTMKFFIRFKSNEFAGNASIFKSLARPFFIVAQHSAHSTSFFPNQFISAYLNLESFNWKEMTVFQYKVENQLFLIETFNGTFLAPYIKQPIQVQVRFNNKKHEMILSKRGDIEMQWYIDLNDGFDIYTLH</sequence>
<feature type="coiled-coil region" evidence="1">
    <location>
        <begin position="12"/>
        <end position="60"/>
    </location>
</feature>
<dbReference type="EMBL" id="RRYP01021146">
    <property type="protein sequence ID" value="TNV72734.1"/>
    <property type="molecule type" value="Genomic_DNA"/>
</dbReference>
<proteinExistence type="predicted"/>
<evidence type="ECO:0000256" key="1">
    <source>
        <dbReference type="SAM" id="Coils"/>
    </source>
</evidence>
<keyword evidence="1" id="KW-0175">Coiled coil</keyword>
<comment type="caution">
    <text evidence="3">The sequence shown here is derived from an EMBL/GenBank/DDBJ whole genome shotgun (WGS) entry which is preliminary data.</text>
</comment>
<evidence type="ECO:0000313" key="3">
    <source>
        <dbReference type="EMBL" id="TNV72734.1"/>
    </source>
</evidence>